<dbReference type="GO" id="GO:0004523">
    <property type="term" value="F:RNA-DNA hybrid ribonuclease activity"/>
    <property type="evidence" value="ECO:0007669"/>
    <property type="project" value="InterPro"/>
</dbReference>
<dbReference type="AlphaFoldDB" id="A0AAW2L7F3"/>
<dbReference type="InterPro" id="IPR002156">
    <property type="entry name" value="RNaseH_domain"/>
</dbReference>
<dbReference type="Pfam" id="PF13456">
    <property type="entry name" value="RVT_3"/>
    <property type="match status" value="1"/>
</dbReference>
<sequence>MKLELQLGAKDVVAYTDSQLVEKQFRKTYEAKETSMVKYLQKVHDLQQAFEHFELHQVPIEENERANALSKFASAAFGIKSKKFTLLVSEHPENRDLPQDREF</sequence>
<dbReference type="InterPro" id="IPR012337">
    <property type="entry name" value="RNaseH-like_sf"/>
</dbReference>
<comment type="caution">
    <text evidence="2">The sequence shown here is derived from an EMBL/GenBank/DDBJ whole genome shotgun (WGS) entry which is preliminary data.</text>
</comment>
<dbReference type="PANTHER" id="PTHR48475">
    <property type="entry name" value="RIBONUCLEASE H"/>
    <property type="match status" value="1"/>
</dbReference>
<accession>A0AAW2L7F3</accession>
<organism evidence="2">
    <name type="scientific">Sesamum calycinum</name>
    <dbReference type="NCBI Taxonomy" id="2727403"/>
    <lineage>
        <taxon>Eukaryota</taxon>
        <taxon>Viridiplantae</taxon>
        <taxon>Streptophyta</taxon>
        <taxon>Embryophyta</taxon>
        <taxon>Tracheophyta</taxon>
        <taxon>Spermatophyta</taxon>
        <taxon>Magnoliopsida</taxon>
        <taxon>eudicotyledons</taxon>
        <taxon>Gunneridae</taxon>
        <taxon>Pentapetalae</taxon>
        <taxon>asterids</taxon>
        <taxon>lamiids</taxon>
        <taxon>Lamiales</taxon>
        <taxon>Pedaliaceae</taxon>
        <taxon>Sesamum</taxon>
    </lineage>
</organism>
<dbReference type="SUPFAM" id="SSF53098">
    <property type="entry name" value="Ribonuclease H-like"/>
    <property type="match status" value="1"/>
</dbReference>
<dbReference type="Gene3D" id="3.30.420.10">
    <property type="entry name" value="Ribonuclease H-like superfamily/Ribonuclease H"/>
    <property type="match status" value="1"/>
</dbReference>
<dbReference type="PANTHER" id="PTHR48475:SF2">
    <property type="entry name" value="RIBONUCLEASE H"/>
    <property type="match status" value="1"/>
</dbReference>
<dbReference type="GO" id="GO:0003676">
    <property type="term" value="F:nucleic acid binding"/>
    <property type="evidence" value="ECO:0007669"/>
    <property type="project" value="InterPro"/>
</dbReference>
<reference evidence="2" key="2">
    <citation type="journal article" date="2024" name="Plant">
        <title>Genomic evolution and insights into agronomic trait innovations of Sesamum species.</title>
        <authorList>
            <person name="Miao H."/>
            <person name="Wang L."/>
            <person name="Qu L."/>
            <person name="Liu H."/>
            <person name="Sun Y."/>
            <person name="Le M."/>
            <person name="Wang Q."/>
            <person name="Wei S."/>
            <person name="Zheng Y."/>
            <person name="Lin W."/>
            <person name="Duan Y."/>
            <person name="Cao H."/>
            <person name="Xiong S."/>
            <person name="Wang X."/>
            <person name="Wei L."/>
            <person name="Li C."/>
            <person name="Ma Q."/>
            <person name="Ju M."/>
            <person name="Zhao R."/>
            <person name="Li G."/>
            <person name="Mu C."/>
            <person name="Tian Q."/>
            <person name="Mei H."/>
            <person name="Zhang T."/>
            <person name="Gao T."/>
            <person name="Zhang H."/>
        </authorList>
    </citation>
    <scope>NUCLEOTIDE SEQUENCE</scope>
    <source>
        <strain evidence="2">KEN8</strain>
    </source>
</reference>
<evidence type="ECO:0000313" key="2">
    <source>
        <dbReference type="EMBL" id="KAL0315287.1"/>
    </source>
</evidence>
<feature type="domain" description="RNase H type-1" evidence="1">
    <location>
        <begin position="2"/>
        <end position="73"/>
    </location>
</feature>
<name>A0AAW2L7F3_9LAMI</name>
<gene>
    <name evidence="2" type="ORF">Scaly_2870800</name>
</gene>
<dbReference type="EMBL" id="JACGWM010000058">
    <property type="protein sequence ID" value="KAL0315287.1"/>
    <property type="molecule type" value="Genomic_DNA"/>
</dbReference>
<evidence type="ECO:0000259" key="1">
    <source>
        <dbReference type="Pfam" id="PF13456"/>
    </source>
</evidence>
<proteinExistence type="predicted"/>
<protein>
    <recommendedName>
        <fullName evidence="1">RNase H type-1 domain-containing protein</fullName>
    </recommendedName>
</protein>
<dbReference type="InterPro" id="IPR036397">
    <property type="entry name" value="RNaseH_sf"/>
</dbReference>
<reference evidence="2" key="1">
    <citation type="submission" date="2020-06" db="EMBL/GenBank/DDBJ databases">
        <authorList>
            <person name="Li T."/>
            <person name="Hu X."/>
            <person name="Zhang T."/>
            <person name="Song X."/>
            <person name="Zhang H."/>
            <person name="Dai N."/>
            <person name="Sheng W."/>
            <person name="Hou X."/>
            <person name="Wei L."/>
        </authorList>
    </citation>
    <scope>NUCLEOTIDE SEQUENCE</scope>
    <source>
        <strain evidence="2">KEN8</strain>
        <tissue evidence="2">Leaf</tissue>
    </source>
</reference>